<evidence type="ECO:0000313" key="4">
    <source>
        <dbReference type="Proteomes" id="UP001199106"/>
    </source>
</evidence>
<dbReference type="EMBL" id="JAANER010000001">
    <property type="protein sequence ID" value="KAG9196096.1"/>
    <property type="molecule type" value="Genomic_DNA"/>
</dbReference>
<dbReference type="GO" id="GO:0050660">
    <property type="term" value="F:flavin adenine dinucleotide binding"/>
    <property type="evidence" value="ECO:0007669"/>
    <property type="project" value="InterPro"/>
</dbReference>
<evidence type="ECO:0000256" key="2">
    <source>
        <dbReference type="SAM" id="SignalP"/>
    </source>
</evidence>
<sequence>MAPLGSISADLALLSLKALSATSINSKTYKYIVIGSGPGSGPLVSNLARAGHSALLLEAEDDQTENLNVSNCLDFSLVGNDSVTRWGFFVKHSDYEATEARYLHRTWRKTDRGSYVGIEAPEDSNAFRIISIMKCSHEDMTKHLVKLEKVHHNSTYGHGHDSWLDMTTLDPGYTTSVDAKQFSQFAAQAVGYSAFCASTLLQRDMHGAQADRDQLVGPFGGVSHVNPNGHRASPGYYTRDTAASGKYPLAISLDTLATSIISGKTSPGLPKAVGIDADPRFNSNDKGVAGKAFASKEVIISGGAFNLPQLLMLDWNYLGFGKFTIAGMERSNHYTLQRYRALDLPVELCLIVYEHPPNETAFYNIKEDRTDRATCLTLEIVRVLDAILCTCREVRMEANEVMKKKQALVALAPTRLVIRKREDSTLNALDCGGKEILTICSANWVLGI</sequence>
<feature type="signal peptide" evidence="2">
    <location>
        <begin position="1"/>
        <end position="21"/>
    </location>
</feature>
<evidence type="ECO:0000313" key="3">
    <source>
        <dbReference type="EMBL" id="KAG9196096.1"/>
    </source>
</evidence>
<keyword evidence="4" id="KW-1185">Reference proteome</keyword>
<dbReference type="AlphaFoldDB" id="A0AAD4IKM0"/>
<keyword evidence="2" id="KW-0732">Signal</keyword>
<dbReference type="Proteomes" id="UP001199106">
    <property type="component" value="Unassembled WGS sequence"/>
</dbReference>
<dbReference type="Gene3D" id="3.30.560.10">
    <property type="entry name" value="Glucose Oxidase, domain 3"/>
    <property type="match status" value="1"/>
</dbReference>
<dbReference type="EC" id="1.1.99.1" evidence="3"/>
<dbReference type="Gene3D" id="3.50.50.60">
    <property type="entry name" value="FAD/NAD(P)-binding domain"/>
    <property type="match status" value="2"/>
</dbReference>
<organism evidence="3 4">
    <name type="scientific">Alternaria panax</name>
    <dbReference type="NCBI Taxonomy" id="48097"/>
    <lineage>
        <taxon>Eukaryota</taxon>
        <taxon>Fungi</taxon>
        <taxon>Dikarya</taxon>
        <taxon>Ascomycota</taxon>
        <taxon>Pezizomycotina</taxon>
        <taxon>Dothideomycetes</taxon>
        <taxon>Pleosporomycetidae</taxon>
        <taxon>Pleosporales</taxon>
        <taxon>Pleosporineae</taxon>
        <taxon>Pleosporaceae</taxon>
        <taxon>Alternaria</taxon>
        <taxon>Alternaria sect. Panax</taxon>
    </lineage>
</organism>
<evidence type="ECO:0000256" key="1">
    <source>
        <dbReference type="ARBA" id="ARBA00010790"/>
    </source>
</evidence>
<name>A0AAD4IKM0_9PLEO</name>
<accession>A0AAD4IKM0</accession>
<proteinExistence type="inferred from homology"/>
<comment type="caution">
    <text evidence="3">The sequence shown here is derived from an EMBL/GenBank/DDBJ whole genome shotgun (WGS) entry which is preliminary data.</text>
</comment>
<gene>
    <name evidence="3" type="ORF">G6011_01217</name>
</gene>
<comment type="similarity">
    <text evidence="1">Belongs to the GMC oxidoreductase family.</text>
</comment>
<protein>
    <submittedName>
        <fullName evidence="3">Choline dehydrogenase</fullName>
        <ecNumber evidence="3">1.1.99.1</ecNumber>
    </submittedName>
</protein>
<dbReference type="GO" id="GO:0008812">
    <property type="term" value="F:choline dehydrogenase activity"/>
    <property type="evidence" value="ECO:0007669"/>
    <property type="project" value="UniProtKB-EC"/>
</dbReference>
<dbReference type="InterPro" id="IPR012132">
    <property type="entry name" value="GMC_OxRdtase"/>
</dbReference>
<feature type="chain" id="PRO_5042122712" evidence="2">
    <location>
        <begin position="22"/>
        <end position="448"/>
    </location>
</feature>
<dbReference type="PANTHER" id="PTHR11552:SF80">
    <property type="entry name" value="GMC OXIDOREDUCTASE"/>
    <property type="match status" value="1"/>
</dbReference>
<keyword evidence="3" id="KW-0560">Oxidoreductase</keyword>
<dbReference type="PANTHER" id="PTHR11552">
    <property type="entry name" value="GLUCOSE-METHANOL-CHOLINE GMC OXIDOREDUCTASE"/>
    <property type="match status" value="1"/>
</dbReference>
<dbReference type="InterPro" id="IPR036188">
    <property type="entry name" value="FAD/NAD-bd_sf"/>
</dbReference>
<reference evidence="3" key="1">
    <citation type="submission" date="2021-07" db="EMBL/GenBank/DDBJ databases">
        <title>Genome Resource of American Ginseng Black Spot Pathogen Alternaria panax.</title>
        <authorList>
            <person name="Qiu C."/>
            <person name="Wang W."/>
            <person name="Liu Z."/>
        </authorList>
    </citation>
    <scope>NUCLEOTIDE SEQUENCE</scope>
    <source>
        <strain evidence="3">BNCC115425</strain>
    </source>
</reference>
<dbReference type="SUPFAM" id="SSF51905">
    <property type="entry name" value="FAD/NAD(P)-binding domain"/>
    <property type="match status" value="1"/>
</dbReference>